<evidence type="ECO:0000313" key="4">
    <source>
        <dbReference type="EMBL" id="MBC8336945.1"/>
    </source>
</evidence>
<accession>A0A8J6TJV8</accession>
<feature type="transmembrane region" description="Helical" evidence="2">
    <location>
        <begin position="46"/>
        <end position="64"/>
    </location>
</feature>
<sequence length="308" mass="33231">MTNHDATSWLQSKSLPYIGLGIGILALGMSAIFVRWADAPGPVTGFYRLFLSTIFLTPFFIRRSSHNKSSLNKKTIIFPFLGGILLALDLAFWSTSVFYTSAANSTLLGNTAPLWVSLGAWLIFREKLTGNFWFGLALAMAGAVLIVGSDFFIHPRLGIGDLMAAAAGVFYGGYYLATQRGRQHFDSISYVWLMGVIASVSLALINLGLGHSLGGYSKETWLVFGATALVSQIIGYISISFAMGHLPASVVAPTMVGQPIMTTILAIPLLGEIPRPIQLLGGAIALTGIFLVNRAYHQKSDKPDHRTD</sequence>
<dbReference type="Gene3D" id="1.10.3730.20">
    <property type="match status" value="1"/>
</dbReference>
<dbReference type="PANTHER" id="PTHR22911:SF76">
    <property type="entry name" value="EAMA DOMAIN-CONTAINING PROTEIN"/>
    <property type="match status" value="1"/>
</dbReference>
<organism evidence="4 5">
    <name type="scientific">Candidatus Desulfolinea nitratireducens</name>
    <dbReference type="NCBI Taxonomy" id="2841698"/>
    <lineage>
        <taxon>Bacteria</taxon>
        <taxon>Bacillati</taxon>
        <taxon>Chloroflexota</taxon>
        <taxon>Anaerolineae</taxon>
        <taxon>Anaerolineales</taxon>
        <taxon>Anaerolineales incertae sedis</taxon>
        <taxon>Candidatus Desulfolinea</taxon>
    </lineage>
</organism>
<dbReference type="PANTHER" id="PTHR22911">
    <property type="entry name" value="ACYL-MALONYL CONDENSING ENZYME-RELATED"/>
    <property type="match status" value="1"/>
</dbReference>
<dbReference type="Proteomes" id="UP000614469">
    <property type="component" value="Unassembled WGS sequence"/>
</dbReference>
<comment type="caution">
    <text evidence="4">The sequence shown here is derived from an EMBL/GenBank/DDBJ whole genome shotgun (WGS) entry which is preliminary data.</text>
</comment>
<feature type="transmembrane region" description="Helical" evidence="2">
    <location>
        <begin position="15"/>
        <end position="34"/>
    </location>
</feature>
<keyword evidence="2" id="KW-0812">Transmembrane</keyword>
<evidence type="ECO:0000313" key="5">
    <source>
        <dbReference type="Proteomes" id="UP000614469"/>
    </source>
</evidence>
<reference evidence="4 5" key="1">
    <citation type="submission" date="2020-08" db="EMBL/GenBank/DDBJ databases">
        <title>Bridging the membrane lipid divide: bacteria of the FCB group superphylum have the potential to synthesize archaeal ether lipids.</title>
        <authorList>
            <person name="Villanueva L."/>
            <person name="Von Meijenfeldt F.A.B."/>
            <person name="Westbye A.B."/>
            <person name="Yadav S."/>
            <person name="Hopmans E.C."/>
            <person name="Dutilh B.E."/>
            <person name="Sinninghe Damste J.S."/>
        </authorList>
    </citation>
    <scope>NUCLEOTIDE SEQUENCE [LARGE SCALE GENOMIC DNA]</scope>
    <source>
        <strain evidence="4">NIOZ-UU36</strain>
    </source>
</reference>
<dbReference type="InterPro" id="IPR000620">
    <property type="entry name" value="EamA_dom"/>
</dbReference>
<dbReference type="InterPro" id="IPR037185">
    <property type="entry name" value="EmrE-like"/>
</dbReference>
<dbReference type="SUPFAM" id="SSF103481">
    <property type="entry name" value="Multidrug resistance efflux transporter EmrE"/>
    <property type="match status" value="2"/>
</dbReference>
<keyword evidence="2" id="KW-0472">Membrane</keyword>
<protein>
    <submittedName>
        <fullName evidence="4">DMT family transporter</fullName>
    </submittedName>
</protein>
<dbReference type="GO" id="GO:0016020">
    <property type="term" value="C:membrane"/>
    <property type="evidence" value="ECO:0007669"/>
    <property type="project" value="InterPro"/>
</dbReference>
<feature type="domain" description="EamA" evidence="3">
    <location>
        <begin position="22"/>
        <end position="147"/>
    </location>
</feature>
<feature type="transmembrane region" description="Helical" evidence="2">
    <location>
        <begin position="131"/>
        <end position="153"/>
    </location>
</feature>
<evidence type="ECO:0000259" key="3">
    <source>
        <dbReference type="Pfam" id="PF00892"/>
    </source>
</evidence>
<feature type="transmembrane region" description="Helical" evidence="2">
    <location>
        <begin position="221"/>
        <end position="243"/>
    </location>
</feature>
<dbReference type="Pfam" id="PF00892">
    <property type="entry name" value="EamA"/>
    <property type="match status" value="2"/>
</dbReference>
<dbReference type="EMBL" id="JACNJN010000212">
    <property type="protein sequence ID" value="MBC8336945.1"/>
    <property type="molecule type" value="Genomic_DNA"/>
</dbReference>
<evidence type="ECO:0000256" key="2">
    <source>
        <dbReference type="SAM" id="Phobius"/>
    </source>
</evidence>
<feature type="transmembrane region" description="Helical" evidence="2">
    <location>
        <begin position="250"/>
        <end position="271"/>
    </location>
</feature>
<gene>
    <name evidence="4" type="ORF">H8E29_16945</name>
</gene>
<name>A0A8J6TJV8_9CHLR</name>
<evidence type="ECO:0000256" key="1">
    <source>
        <dbReference type="ARBA" id="ARBA00007362"/>
    </source>
</evidence>
<dbReference type="AlphaFoldDB" id="A0A8J6TJV8"/>
<feature type="transmembrane region" description="Helical" evidence="2">
    <location>
        <begin position="159"/>
        <end position="177"/>
    </location>
</feature>
<keyword evidence="2" id="KW-1133">Transmembrane helix</keyword>
<proteinExistence type="inferred from homology"/>
<feature type="transmembrane region" description="Helical" evidence="2">
    <location>
        <begin position="76"/>
        <end position="95"/>
    </location>
</feature>
<feature type="domain" description="EamA" evidence="3">
    <location>
        <begin position="159"/>
        <end position="293"/>
    </location>
</feature>
<feature type="transmembrane region" description="Helical" evidence="2">
    <location>
        <begin position="189"/>
        <end position="209"/>
    </location>
</feature>
<comment type="similarity">
    <text evidence="1">Belongs to the EamA transporter family.</text>
</comment>
<feature type="transmembrane region" description="Helical" evidence="2">
    <location>
        <begin position="277"/>
        <end position="296"/>
    </location>
</feature>